<dbReference type="InterPro" id="IPR046676">
    <property type="entry name" value="DUF6546"/>
</dbReference>
<keyword evidence="3" id="KW-1185">Reference proteome</keyword>
<sequence length="112" mass="12739">MLPDISDPNKQPSALFAANSVRFQHMAIAFLVHAEELFQHCRPTWTWPHLQSLALTSPLLRPDWDNSEPIEQLLGRAGVLARQMPRLHTLVLWNGARGHALCLDHVARNMVF</sequence>
<organism evidence="2 3">
    <name type="scientific">Sporothrix curviconia</name>
    <dbReference type="NCBI Taxonomy" id="1260050"/>
    <lineage>
        <taxon>Eukaryota</taxon>
        <taxon>Fungi</taxon>
        <taxon>Dikarya</taxon>
        <taxon>Ascomycota</taxon>
        <taxon>Pezizomycotina</taxon>
        <taxon>Sordariomycetes</taxon>
        <taxon>Sordariomycetidae</taxon>
        <taxon>Ophiostomatales</taxon>
        <taxon>Ophiostomataceae</taxon>
        <taxon>Sporothrix</taxon>
    </lineage>
</organism>
<protein>
    <recommendedName>
        <fullName evidence="1">DUF6546 domain-containing protein</fullName>
    </recommendedName>
</protein>
<dbReference type="EMBL" id="CAWUHB010000098">
    <property type="protein sequence ID" value="CAK7235410.1"/>
    <property type="molecule type" value="Genomic_DNA"/>
</dbReference>
<dbReference type="Pfam" id="PF20183">
    <property type="entry name" value="DUF6546"/>
    <property type="match status" value="1"/>
</dbReference>
<feature type="domain" description="DUF6546" evidence="1">
    <location>
        <begin position="7"/>
        <end position="102"/>
    </location>
</feature>
<name>A0ABP0CV21_9PEZI</name>
<accession>A0ABP0CV21</accession>
<proteinExistence type="predicted"/>
<comment type="caution">
    <text evidence="2">The sequence shown here is derived from an EMBL/GenBank/DDBJ whole genome shotgun (WGS) entry which is preliminary data.</text>
</comment>
<reference evidence="2 3" key="1">
    <citation type="submission" date="2024-01" db="EMBL/GenBank/DDBJ databases">
        <authorList>
            <person name="Allen C."/>
            <person name="Tagirdzhanova G."/>
        </authorList>
    </citation>
    <scope>NUCLEOTIDE SEQUENCE [LARGE SCALE GENOMIC DNA]</scope>
</reference>
<gene>
    <name evidence="2" type="ORF">SCUCBS95973_009260</name>
</gene>
<evidence type="ECO:0000259" key="1">
    <source>
        <dbReference type="Pfam" id="PF20183"/>
    </source>
</evidence>
<evidence type="ECO:0000313" key="3">
    <source>
        <dbReference type="Proteomes" id="UP001642405"/>
    </source>
</evidence>
<evidence type="ECO:0000313" key="2">
    <source>
        <dbReference type="EMBL" id="CAK7235410.1"/>
    </source>
</evidence>
<dbReference type="Proteomes" id="UP001642405">
    <property type="component" value="Unassembled WGS sequence"/>
</dbReference>